<proteinExistence type="inferred from homology"/>
<dbReference type="InterPro" id="IPR036249">
    <property type="entry name" value="Thioredoxin-like_sf"/>
</dbReference>
<evidence type="ECO:0000313" key="3">
    <source>
        <dbReference type="Proteomes" id="UP001235094"/>
    </source>
</evidence>
<evidence type="ECO:0000256" key="1">
    <source>
        <dbReference type="ARBA" id="ARBA00010996"/>
    </source>
</evidence>
<accession>A0ABU0LWR8</accession>
<dbReference type="Proteomes" id="UP001235094">
    <property type="component" value="Unassembled WGS sequence"/>
</dbReference>
<dbReference type="Gene3D" id="3.40.30.10">
    <property type="entry name" value="Glutaredoxin"/>
    <property type="match status" value="1"/>
</dbReference>
<name>A0ABU0LWR8_9HYPH</name>
<dbReference type="EMBL" id="JAUSVR010000022">
    <property type="protein sequence ID" value="MDQ0513110.1"/>
    <property type="molecule type" value="Genomic_DNA"/>
</dbReference>
<evidence type="ECO:0000313" key="2">
    <source>
        <dbReference type="EMBL" id="MDQ0513110.1"/>
    </source>
</evidence>
<comment type="similarity">
    <text evidence="1">Belongs to the SCO1/2 family.</text>
</comment>
<dbReference type="PANTHER" id="PTHR12151:SF25">
    <property type="entry name" value="LINALOOL DEHYDRATASE_ISOMERASE DOMAIN-CONTAINING PROTEIN"/>
    <property type="match status" value="1"/>
</dbReference>
<organism evidence="2 3">
    <name type="scientific">Ancylobacter amanitiformis</name>
    <dbReference type="NCBI Taxonomy" id="217069"/>
    <lineage>
        <taxon>Bacteria</taxon>
        <taxon>Pseudomonadati</taxon>
        <taxon>Pseudomonadota</taxon>
        <taxon>Alphaproteobacteria</taxon>
        <taxon>Hyphomicrobiales</taxon>
        <taxon>Xanthobacteraceae</taxon>
        <taxon>Ancylobacter</taxon>
    </lineage>
</organism>
<dbReference type="RefSeq" id="WP_370876899.1">
    <property type="nucleotide sequence ID" value="NZ_JAUSVR010000022.1"/>
</dbReference>
<protein>
    <submittedName>
        <fullName evidence="2">Protein SCO1/2</fullName>
    </submittedName>
</protein>
<gene>
    <name evidence="2" type="ORF">QOZ99_004028</name>
</gene>
<dbReference type="SUPFAM" id="SSF52833">
    <property type="entry name" value="Thioredoxin-like"/>
    <property type="match status" value="1"/>
</dbReference>
<comment type="caution">
    <text evidence="2">The sequence shown here is derived from an EMBL/GenBank/DDBJ whole genome shotgun (WGS) entry which is preliminary data.</text>
</comment>
<sequence length="200" mass="21761">MKRLRWILWGLVLVAGAAFAALLVERDRPRPPAAMQPVGDVAELGGPFALTDQDGRAVSERDLAGRPYAVFFGFTHCPDVCPTTLYGLTQMMAALGPDADRLRVLFVTVDPARDTVGQLKLYLSSFDPRITALTGPPDAVAGMLGNFRAYARKVPTGDSYTMDHTALVYLMGGDGRFVSTLDMHEPPDIQLGKLQRLVAR</sequence>
<reference evidence="2 3" key="1">
    <citation type="submission" date="2023-07" db="EMBL/GenBank/DDBJ databases">
        <title>Genomic Encyclopedia of Type Strains, Phase IV (KMG-IV): sequencing the most valuable type-strain genomes for metagenomic binning, comparative biology and taxonomic classification.</title>
        <authorList>
            <person name="Goeker M."/>
        </authorList>
    </citation>
    <scope>NUCLEOTIDE SEQUENCE [LARGE SCALE GENOMIC DNA]</scope>
    <source>
        <strain evidence="2 3">DSM 15561</strain>
    </source>
</reference>
<dbReference type="InterPro" id="IPR003782">
    <property type="entry name" value="SCO1/SenC"/>
</dbReference>
<dbReference type="PANTHER" id="PTHR12151">
    <property type="entry name" value="ELECTRON TRANSPORT PROTIN SCO1/SENC FAMILY MEMBER"/>
    <property type="match status" value="1"/>
</dbReference>
<dbReference type="CDD" id="cd02968">
    <property type="entry name" value="SCO"/>
    <property type="match status" value="1"/>
</dbReference>
<dbReference type="Pfam" id="PF02630">
    <property type="entry name" value="SCO1-SenC"/>
    <property type="match status" value="1"/>
</dbReference>
<keyword evidence="3" id="KW-1185">Reference proteome</keyword>